<dbReference type="NCBIfam" id="TIGR01665">
    <property type="entry name" value="put_anti_recept"/>
    <property type="match status" value="1"/>
</dbReference>
<gene>
    <name evidence="3" type="ORF">EDD59_11167</name>
</gene>
<evidence type="ECO:0000259" key="2">
    <source>
        <dbReference type="PROSITE" id="PS50835"/>
    </source>
</evidence>
<dbReference type="RefSeq" id="WP_132381199.1">
    <property type="nucleotide sequence ID" value="NZ_SLZZ01000011.1"/>
</dbReference>
<feature type="domain" description="Ig-like" evidence="2">
    <location>
        <begin position="389"/>
        <end position="478"/>
    </location>
</feature>
<dbReference type="InterPro" id="IPR007119">
    <property type="entry name" value="Phage_tail_spike_N"/>
</dbReference>
<protein>
    <submittedName>
        <fullName evidence="3">Phage minor structural protein</fullName>
    </submittedName>
</protein>
<proteinExistence type="predicted"/>
<organism evidence="3 4">
    <name type="scientific">Muricomes intestini</name>
    <dbReference type="NCBI Taxonomy" id="1796634"/>
    <lineage>
        <taxon>Bacteria</taxon>
        <taxon>Bacillati</taxon>
        <taxon>Bacillota</taxon>
        <taxon>Clostridia</taxon>
        <taxon>Lachnospirales</taxon>
        <taxon>Lachnospiraceae</taxon>
        <taxon>Muricomes</taxon>
    </lineage>
</organism>
<dbReference type="InterPro" id="IPR036179">
    <property type="entry name" value="Ig-like_dom_sf"/>
</dbReference>
<evidence type="ECO:0000313" key="4">
    <source>
        <dbReference type="Proteomes" id="UP000295726"/>
    </source>
</evidence>
<dbReference type="AlphaFoldDB" id="A0A4V2URT5"/>
<dbReference type="OrthoDB" id="1949411at2"/>
<dbReference type="Proteomes" id="UP000295726">
    <property type="component" value="Unassembled WGS sequence"/>
</dbReference>
<feature type="region of interest" description="Disordered" evidence="1">
    <location>
        <begin position="506"/>
        <end position="530"/>
    </location>
</feature>
<dbReference type="InterPro" id="IPR007110">
    <property type="entry name" value="Ig-like_dom"/>
</dbReference>
<dbReference type="SUPFAM" id="SSF48726">
    <property type="entry name" value="Immunoglobulin"/>
    <property type="match status" value="1"/>
</dbReference>
<evidence type="ECO:0000256" key="1">
    <source>
        <dbReference type="SAM" id="MobiDB-lite"/>
    </source>
</evidence>
<reference evidence="3 4" key="1">
    <citation type="submission" date="2019-03" db="EMBL/GenBank/DDBJ databases">
        <title>Genomic Encyclopedia of Type Strains, Phase IV (KMG-IV): sequencing the most valuable type-strain genomes for metagenomic binning, comparative biology and taxonomic classification.</title>
        <authorList>
            <person name="Goeker M."/>
        </authorList>
    </citation>
    <scope>NUCLEOTIDE SEQUENCE [LARGE SCALE GENOMIC DNA]</scope>
    <source>
        <strain evidence="3 4">DSM 29489</strain>
    </source>
</reference>
<name>A0A4V2URT5_9FIRM</name>
<dbReference type="PROSITE" id="PS50835">
    <property type="entry name" value="IG_LIKE"/>
    <property type="match status" value="1"/>
</dbReference>
<keyword evidence="4" id="KW-1185">Reference proteome</keyword>
<dbReference type="EMBL" id="SLZZ01000011">
    <property type="protein sequence ID" value="TCS78542.1"/>
    <property type="molecule type" value="Genomic_DNA"/>
</dbReference>
<sequence>MLISVHDKNLRRVTYLDNEKLKTMHYFDDTWHRYLTEATSTFDFSVPKTGNTDIEFLTEKGYVSFHYEGKSYLFNIMKVEETEKKLTCYCENLNLELLNETSLEYKAPGARTFAQYINLLGLQYAQLEIGINEVSDLSRSLEWTGQDTKLARLLSLVNKFDAECEFVTHLNKDGTLDKIVLNVYRKHDDSHQGVGTRRKDVTLYYGKEIKEIRRTIDKTGLYTAIKPIGTDGLTIKDLDKTENDDNGVAMFRSAKGDTHILCPPMRDEYPSQVVDPTGDRYINLDWTYETKNVNTLYGQALAKLKSVYMPAITYEVDGFIKLEIGDTIKMHDAGFTPLLLLEARVSEQEISFSKPDRNKTIFSNFRALENKLSADIQSRLEALIQDAIPYTADIITTNGLVFKNGEGSTTLTARVSRGNTILTSLFVQWYKDGTPLSEENSITVSASDVDEKAVYRFEVLDAGGEIMCFAEVTIVDVSDGEPGAPGISPVVTVNEDTSLTIEDAEGAKTTPPLKGNDGAKGEPTGITVSDTEPTTKYMGMLWKHTGTVSGLVKNATYRWTGTAWELYMFIAKNLQVDNLAAISANLGTITAGTINGVEINSSEFNSDFIVGVSTHTRYNGRMTLTSGRIYIIYDIERNIGATDWTRTGSGQVEYDYSGMSAVERDADGYITSNYSLSPYKVNTDIAAISDKLGSLFTKVVASGRVTVTSTGATWLAIADVPNYSSSNKYFVLANCLTEAIIPYVRRKDGKITAYGPTIRSGSSYTVDYVVIQR</sequence>
<evidence type="ECO:0000313" key="3">
    <source>
        <dbReference type="EMBL" id="TCS78542.1"/>
    </source>
</evidence>
<accession>A0A4V2URT5</accession>
<comment type="caution">
    <text evidence="3">The sequence shown here is derived from an EMBL/GenBank/DDBJ whole genome shotgun (WGS) entry which is preliminary data.</text>
</comment>